<proteinExistence type="predicted"/>
<evidence type="ECO:0000313" key="2">
    <source>
        <dbReference type="EMBL" id="MCR2043784.1"/>
    </source>
</evidence>
<dbReference type="GO" id="GO:0000150">
    <property type="term" value="F:DNA strand exchange activity"/>
    <property type="evidence" value="ECO:0007669"/>
    <property type="project" value="InterPro"/>
</dbReference>
<dbReference type="Pfam" id="PF00239">
    <property type="entry name" value="Resolvase"/>
    <property type="match status" value="1"/>
</dbReference>
<dbReference type="InterPro" id="IPR006119">
    <property type="entry name" value="Resolv_N"/>
</dbReference>
<keyword evidence="3" id="KW-1185">Reference proteome</keyword>
<dbReference type="InterPro" id="IPR036162">
    <property type="entry name" value="Resolvase-like_N_sf"/>
</dbReference>
<dbReference type="GO" id="GO:0003677">
    <property type="term" value="F:DNA binding"/>
    <property type="evidence" value="ECO:0007669"/>
    <property type="project" value="InterPro"/>
</dbReference>
<dbReference type="AlphaFoldDB" id="A0A9X2S4Z1"/>
<organism evidence="2 3">
    <name type="scientific">Anaerosalibacter massiliensis</name>
    <dbReference type="NCBI Taxonomy" id="1347392"/>
    <lineage>
        <taxon>Bacteria</taxon>
        <taxon>Bacillati</taxon>
        <taxon>Bacillota</taxon>
        <taxon>Tissierellia</taxon>
        <taxon>Tissierellales</taxon>
        <taxon>Sporanaerobacteraceae</taxon>
        <taxon>Anaerosalibacter</taxon>
    </lineage>
</organism>
<name>A0A9X2S4Z1_9FIRM</name>
<sequence>MSKDSEDQLNSYKSQKAYYTDLIKKNKEWVFVDIYADEAITGKQVTKREDFQRMINDCMNGKIDMIITKSISRFARNTLNTLKYVRMLKEKNIAESMLLSVC</sequence>
<comment type="caution">
    <text evidence="2">The sequence shown here is derived from an EMBL/GenBank/DDBJ whole genome shotgun (WGS) entry which is preliminary data.</text>
</comment>
<dbReference type="Gene3D" id="3.40.50.1390">
    <property type="entry name" value="Resolvase, N-terminal catalytic domain"/>
    <property type="match status" value="1"/>
</dbReference>
<accession>A0A9X2S4Z1</accession>
<reference evidence="2" key="1">
    <citation type="submission" date="2022-07" db="EMBL/GenBank/DDBJ databases">
        <title>Enhanced cultured diversity of the mouse gut microbiota enables custom-made synthetic communities.</title>
        <authorList>
            <person name="Afrizal A."/>
        </authorList>
    </citation>
    <scope>NUCLEOTIDE SEQUENCE</scope>
    <source>
        <strain evidence="2">DSM 29482</strain>
    </source>
</reference>
<dbReference type="SMART" id="SM00857">
    <property type="entry name" value="Resolvase"/>
    <property type="match status" value="1"/>
</dbReference>
<dbReference type="RefSeq" id="WP_222704731.1">
    <property type="nucleotide sequence ID" value="NZ_CABKTM010000015.1"/>
</dbReference>
<dbReference type="PANTHER" id="PTHR30461">
    <property type="entry name" value="DNA-INVERTASE FROM LAMBDOID PROPHAGE"/>
    <property type="match status" value="1"/>
</dbReference>
<dbReference type="SUPFAM" id="SSF53041">
    <property type="entry name" value="Resolvase-like"/>
    <property type="match status" value="1"/>
</dbReference>
<gene>
    <name evidence="2" type="ORF">NSA23_06580</name>
</gene>
<evidence type="ECO:0000313" key="3">
    <source>
        <dbReference type="Proteomes" id="UP001142078"/>
    </source>
</evidence>
<dbReference type="CDD" id="cd00338">
    <property type="entry name" value="Ser_Recombinase"/>
    <property type="match status" value="1"/>
</dbReference>
<dbReference type="InterPro" id="IPR050639">
    <property type="entry name" value="SSR_resolvase"/>
</dbReference>
<dbReference type="Proteomes" id="UP001142078">
    <property type="component" value="Unassembled WGS sequence"/>
</dbReference>
<dbReference type="EMBL" id="JANJZL010000003">
    <property type="protein sequence ID" value="MCR2043784.1"/>
    <property type="molecule type" value="Genomic_DNA"/>
</dbReference>
<dbReference type="PANTHER" id="PTHR30461:SF23">
    <property type="entry name" value="DNA RECOMBINASE-RELATED"/>
    <property type="match status" value="1"/>
</dbReference>
<evidence type="ECO:0000259" key="1">
    <source>
        <dbReference type="SMART" id="SM00857"/>
    </source>
</evidence>
<feature type="domain" description="Resolvase/invertase-type recombinase catalytic" evidence="1">
    <location>
        <begin position="1"/>
        <end position="101"/>
    </location>
</feature>
<protein>
    <submittedName>
        <fullName evidence="2">Recombinase family protein</fullName>
    </submittedName>
</protein>